<evidence type="ECO:0000256" key="8">
    <source>
        <dbReference type="ARBA" id="ARBA00022475"/>
    </source>
</evidence>
<feature type="transmembrane region" description="Helical" evidence="19">
    <location>
        <begin position="136"/>
        <end position="155"/>
    </location>
</feature>
<evidence type="ECO:0000256" key="16">
    <source>
        <dbReference type="ARBA" id="ARBA00023209"/>
    </source>
</evidence>
<feature type="transmembrane region" description="Helical" evidence="19">
    <location>
        <begin position="110"/>
        <end position="130"/>
    </location>
</feature>
<evidence type="ECO:0000256" key="1">
    <source>
        <dbReference type="ARBA" id="ARBA00001698"/>
    </source>
</evidence>
<dbReference type="PANTHER" id="PTHR46382">
    <property type="entry name" value="PHOSPHATIDATE CYTIDYLYLTRANSFERASE"/>
    <property type="match status" value="1"/>
</dbReference>
<dbReference type="EC" id="2.7.7.41" evidence="6 18"/>
<evidence type="ECO:0000256" key="12">
    <source>
        <dbReference type="ARBA" id="ARBA00022695"/>
    </source>
</evidence>
<accession>A0A7W9WZ46</accession>
<keyword evidence="16" id="KW-0594">Phospholipid biosynthesis</keyword>
<dbReference type="RefSeq" id="WP_183552972.1">
    <property type="nucleotide sequence ID" value="NZ_JACHBX010000001.1"/>
</dbReference>
<feature type="transmembrane region" description="Helical" evidence="19">
    <location>
        <begin position="54"/>
        <end position="72"/>
    </location>
</feature>
<dbReference type="Pfam" id="PF01148">
    <property type="entry name" value="CTP_transf_1"/>
    <property type="match status" value="1"/>
</dbReference>
<reference evidence="20 21" key="1">
    <citation type="submission" date="2020-08" db="EMBL/GenBank/DDBJ databases">
        <title>The Agave Microbiome: Exploring the role of microbial communities in plant adaptations to desert environments.</title>
        <authorList>
            <person name="Partida-Martinez L.P."/>
        </authorList>
    </citation>
    <scope>NUCLEOTIDE SEQUENCE [LARGE SCALE GENOMIC DNA]</scope>
    <source>
        <strain evidence="20 21">AT3.2</strain>
    </source>
</reference>
<keyword evidence="15 19" id="KW-0472">Membrane</keyword>
<dbReference type="InterPro" id="IPR000374">
    <property type="entry name" value="PC_trans"/>
</dbReference>
<evidence type="ECO:0000256" key="6">
    <source>
        <dbReference type="ARBA" id="ARBA00012487"/>
    </source>
</evidence>
<protein>
    <recommendedName>
        <fullName evidence="7 18">Phosphatidate cytidylyltransferase</fullName>
        <ecNumber evidence="6 18">2.7.7.41</ecNumber>
    </recommendedName>
</protein>
<keyword evidence="8" id="KW-1003">Cell membrane</keyword>
<dbReference type="PROSITE" id="PS51257">
    <property type="entry name" value="PROKAR_LIPOPROTEIN"/>
    <property type="match status" value="1"/>
</dbReference>
<comment type="similarity">
    <text evidence="5 18">Belongs to the CDS family.</text>
</comment>
<comment type="subcellular location">
    <subcellularLocation>
        <location evidence="2">Cell membrane</location>
        <topology evidence="2">Multi-pass membrane protein</topology>
    </subcellularLocation>
</comment>
<dbReference type="EMBL" id="JACHBX010000001">
    <property type="protein sequence ID" value="MBB6133503.1"/>
    <property type="molecule type" value="Genomic_DNA"/>
</dbReference>
<dbReference type="GO" id="GO:0005886">
    <property type="term" value="C:plasma membrane"/>
    <property type="evidence" value="ECO:0007669"/>
    <property type="project" value="UniProtKB-SubCell"/>
</dbReference>
<evidence type="ECO:0000256" key="13">
    <source>
        <dbReference type="ARBA" id="ARBA00022989"/>
    </source>
</evidence>
<dbReference type="AlphaFoldDB" id="A0A7W9WZ46"/>
<dbReference type="GO" id="GO:0004605">
    <property type="term" value="F:phosphatidate cytidylyltransferase activity"/>
    <property type="evidence" value="ECO:0007669"/>
    <property type="project" value="UniProtKB-EC"/>
</dbReference>
<dbReference type="UniPathway" id="UPA00557">
    <property type="reaction ID" value="UER00614"/>
</dbReference>
<keyword evidence="12 18" id="KW-0548">Nucleotidyltransferase</keyword>
<evidence type="ECO:0000256" key="4">
    <source>
        <dbReference type="ARBA" id="ARBA00005189"/>
    </source>
</evidence>
<keyword evidence="9" id="KW-0444">Lipid biosynthesis</keyword>
<comment type="caution">
    <text evidence="20">The sequence shown here is derived from an EMBL/GenBank/DDBJ whole genome shotgun (WGS) entry which is preliminary data.</text>
</comment>
<keyword evidence="11 18" id="KW-0812">Transmembrane</keyword>
<evidence type="ECO:0000313" key="21">
    <source>
        <dbReference type="Proteomes" id="UP000540787"/>
    </source>
</evidence>
<comment type="pathway">
    <text evidence="4">Lipid metabolism.</text>
</comment>
<evidence type="ECO:0000256" key="15">
    <source>
        <dbReference type="ARBA" id="ARBA00023136"/>
    </source>
</evidence>
<feature type="transmembrane region" description="Helical" evidence="19">
    <location>
        <begin position="210"/>
        <end position="232"/>
    </location>
</feature>
<keyword evidence="13 19" id="KW-1133">Transmembrane helix</keyword>
<name>A0A7W9WZ46_9BURK</name>
<gene>
    <name evidence="20" type="ORF">HD842_001614</name>
</gene>
<evidence type="ECO:0000256" key="10">
    <source>
        <dbReference type="ARBA" id="ARBA00022679"/>
    </source>
</evidence>
<evidence type="ECO:0000313" key="20">
    <source>
        <dbReference type="EMBL" id="MBB6133503.1"/>
    </source>
</evidence>
<dbReference type="PROSITE" id="PS01315">
    <property type="entry name" value="CDS"/>
    <property type="match status" value="1"/>
</dbReference>
<evidence type="ECO:0000256" key="2">
    <source>
        <dbReference type="ARBA" id="ARBA00004651"/>
    </source>
</evidence>
<evidence type="ECO:0000256" key="9">
    <source>
        <dbReference type="ARBA" id="ARBA00022516"/>
    </source>
</evidence>
<keyword evidence="14" id="KW-0443">Lipid metabolism</keyword>
<keyword evidence="10 18" id="KW-0808">Transferase</keyword>
<keyword evidence="21" id="KW-1185">Reference proteome</keyword>
<evidence type="ECO:0000256" key="3">
    <source>
        <dbReference type="ARBA" id="ARBA00005119"/>
    </source>
</evidence>
<evidence type="ECO:0000256" key="5">
    <source>
        <dbReference type="ARBA" id="ARBA00010185"/>
    </source>
</evidence>
<evidence type="ECO:0000256" key="18">
    <source>
        <dbReference type="RuleBase" id="RU003938"/>
    </source>
</evidence>
<sequence length="276" mass="29321">MLKTRILTALVLLAVLLPVLYSNNYTAFAVVACVFFGAAIWECFRLFNPGARSAILIAGAWTLAFAYAFFVREQGNPTFWFGIGVLLWALRFAPTLKFGLPPLSSTPNTLLSLLYAISLVACFVAIVYLFNYSAVLLLSVLAIVWAADIFAYVCGKTFGKRKLAPSISPGKSWEGAIGGGLVTLVLAACTVLFGGEAFAGTFAVRVQAGLGWLGLFAVIALIVVASVVGDLFESQLKRRAGAKDSSNLLPGHGGVLDRIDALVPVLPLAALIATWL</sequence>
<dbReference type="Proteomes" id="UP000540787">
    <property type="component" value="Unassembled WGS sequence"/>
</dbReference>
<keyword evidence="17" id="KW-1208">Phospholipid metabolism</keyword>
<dbReference type="PANTHER" id="PTHR46382:SF1">
    <property type="entry name" value="PHOSPHATIDATE CYTIDYLYLTRANSFERASE"/>
    <property type="match status" value="1"/>
</dbReference>
<evidence type="ECO:0000256" key="11">
    <source>
        <dbReference type="ARBA" id="ARBA00022692"/>
    </source>
</evidence>
<comment type="pathway">
    <text evidence="3 18">Phospholipid metabolism; CDP-diacylglycerol biosynthesis; CDP-diacylglycerol from sn-glycerol 3-phosphate: step 3/3.</text>
</comment>
<evidence type="ECO:0000256" key="7">
    <source>
        <dbReference type="ARBA" id="ARBA00019373"/>
    </source>
</evidence>
<organism evidence="20 21">
    <name type="scientific">Massilia aurea</name>
    <dbReference type="NCBI Taxonomy" id="373040"/>
    <lineage>
        <taxon>Bacteria</taxon>
        <taxon>Pseudomonadati</taxon>
        <taxon>Pseudomonadota</taxon>
        <taxon>Betaproteobacteria</taxon>
        <taxon>Burkholderiales</taxon>
        <taxon>Oxalobacteraceae</taxon>
        <taxon>Telluria group</taxon>
        <taxon>Massilia</taxon>
    </lineage>
</organism>
<evidence type="ECO:0000256" key="19">
    <source>
        <dbReference type="SAM" id="Phobius"/>
    </source>
</evidence>
<feature type="transmembrane region" description="Helical" evidence="19">
    <location>
        <begin position="78"/>
        <end position="98"/>
    </location>
</feature>
<proteinExistence type="inferred from homology"/>
<dbReference type="GO" id="GO:0016024">
    <property type="term" value="P:CDP-diacylglycerol biosynthetic process"/>
    <property type="evidence" value="ECO:0007669"/>
    <property type="project" value="UniProtKB-UniPathway"/>
</dbReference>
<comment type="catalytic activity">
    <reaction evidence="1 18">
        <text>a 1,2-diacyl-sn-glycero-3-phosphate + CTP + H(+) = a CDP-1,2-diacyl-sn-glycerol + diphosphate</text>
        <dbReference type="Rhea" id="RHEA:16229"/>
        <dbReference type="ChEBI" id="CHEBI:15378"/>
        <dbReference type="ChEBI" id="CHEBI:33019"/>
        <dbReference type="ChEBI" id="CHEBI:37563"/>
        <dbReference type="ChEBI" id="CHEBI:58332"/>
        <dbReference type="ChEBI" id="CHEBI:58608"/>
        <dbReference type="EC" id="2.7.7.41"/>
    </reaction>
</comment>
<evidence type="ECO:0000256" key="17">
    <source>
        <dbReference type="ARBA" id="ARBA00023264"/>
    </source>
</evidence>
<feature type="transmembrane region" description="Helical" evidence="19">
    <location>
        <begin position="176"/>
        <end position="204"/>
    </location>
</feature>
<evidence type="ECO:0000256" key="14">
    <source>
        <dbReference type="ARBA" id="ARBA00023098"/>
    </source>
</evidence>